<evidence type="ECO:0000256" key="2">
    <source>
        <dbReference type="SAM" id="Phobius"/>
    </source>
</evidence>
<keyword evidence="2" id="KW-0472">Membrane</keyword>
<keyword evidence="3" id="KW-0732">Signal</keyword>
<dbReference type="CDD" id="cd00688">
    <property type="entry name" value="ISOPREN_C2_like"/>
    <property type="match status" value="1"/>
</dbReference>
<evidence type="ECO:0000256" key="1">
    <source>
        <dbReference type="ARBA" id="ARBA00022737"/>
    </source>
</evidence>
<dbReference type="SUPFAM" id="SSF48239">
    <property type="entry name" value="Terpenoid cyclases/Protein prenyltransferases"/>
    <property type="match status" value="1"/>
</dbReference>
<dbReference type="AlphaFoldDB" id="A0A917D686"/>
<accession>A0A917D686</accession>
<organism evidence="5 6">
    <name type="scientific">Lysinibacillus alkalisoli</name>
    <dbReference type="NCBI Taxonomy" id="1911548"/>
    <lineage>
        <taxon>Bacteria</taxon>
        <taxon>Bacillati</taxon>
        <taxon>Bacillota</taxon>
        <taxon>Bacilli</taxon>
        <taxon>Bacillales</taxon>
        <taxon>Bacillaceae</taxon>
        <taxon>Lysinibacillus</taxon>
    </lineage>
</organism>
<feature type="chain" id="PRO_5036975968" description="Prenyltransferase alpha-alpha toroid domain-containing protein" evidence="3">
    <location>
        <begin position="28"/>
        <end position="604"/>
    </location>
</feature>
<dbReference type="EMBL" id="BMJT01000001">
    <property type="protein sequence ID" value="GGG12271.1"/>
    <property type="molecule type" value="Genomic_DNA"/>
</dbReference>
<evidence type="ECO:0000256" key="3">
    <source>
        <dbReference type="SAM" id="SignalP"/>
    </source>
</evidence>
<dbReference type="Gene3D" id="1.50.10.20">
    <property type="match status" value="1"/>
</dbReference>
<protein>
    <recommendedName>
        <fullName evidence="4">Prenyltransferase alpha-alpha toroid domain-containing protein</fullName>
    </recommendedName>
</protein>
<dbReference type="Pfam" id="PF00432">
    <property type="entry name" value="Prenyltrans"/>
    <property type="match status" value="1"/>
</dbReference>
<feature type="transmembrane region" description="Helical" evidence="2">
    <location>
        <begin position="575"/>
        <end position="596"/>
    </location>
</feature>
<keyword evidence="2" id="KW-0812">Transmembrane</keyword>
<evidence type="ECO:0000259" key="4">
    <source>
        <dbReference type="Pfam" id="PF00432"/>
    </source>
</evidence>
<dbReference type="RefSeq" id="WP_188613266.1">
    <property type="nucleotide sequence ID" value="NZ_BMJT01000001.1"/>
</dbReference>
<gene>
    <name evidence="5" type="ORF">GCM10007425_03270</name>
</gene>
<name>A0A917D686_9BACI</name>
<comment type="caution">
    <text evidence="5">The sequence shown here is derived from an EMBL/GenBank/DDBJ whole genome shotgun (WGS) entry which is preliminary data.</text>
</comment>
<dbReference type="Proteomes" id="UP000616608">
    <property type="component" value="Unassembled WGS sequence"/>
</dbReference>
<reference evidence="5" key="2">
    <citation type="submission" date="2020-09" db="EMBL/GenBank/DDBJ databases">
        <authorList>
            <person name="Sun Q."/>
            <person name="Zhou Y."/>
        </authorList>
    </citation>
    <scope>NUCLEOTIDE SEQUENCE</scope>
    <source>
        <strain evidence="5">CGMCC 1.15760</strain>
    </source>
</reference>
<keyword evidence="2" id="KW-1133">Transmembrane helix</keyword>
<feature type="domain" description="Prenyltransferase alpha-alpha toroid" evidence="4">
    <location>
        <begin position="155"/>
        <end position="316"/>
    </location>
</feature>
<keyword evidence="1" id="KW-0677">Repeat</keyword>
<keyword evidence="6" id="KW-1185">Reference proteome</keyword>
<evidence type="ECO:0000313" key="6">
    <source>
        <dbReference type="Proteomes" id="UP000616608"/>
    </source>
</evidence>
<sequence>MQGIKHCIWLMLSVFILFFCITPSALANSDVKDVIEDIVQWKKQKEHKEGATYLLQAPFVEHAGQGNVDWYAFGLGRVGITDDFVTYQALLHNNVAQRYETEDKLSKTKATEWHRIILATLATGGDPTHINEINLVKDGVYDRTNQRALGAQGINGWIWGLIAIDSMRYQIPKEAAINRERILQNIMSLQQKDGGFALSEGTSDVDLTAMAIQALAPYYNETTSLTYHQKYTQQKRTATVSEVVDEALMVLQQLQQPDGSFTSYGQSNTESIAQVIVALTSLGLAHDDERFTQHGTTLYEALLTYQQKDGGFIHAAKYDATNPSSQPDESNDMASEQALYALAAIMRQQLGYRTLYDLRPEISEDIKQQINVVNAQIQALPQVPTQDQIAQVLQQYKQVPIEERSYVNSFATLQSQLSRHQLALNEPPLWEAYNIATQGKGNVTSLMTTASESLSIEVAEQQFAQLPKLLTTEQYVDVIALLQVFEEANRPQEVKQLQQMKTEIEQIQLEIDAINEEVLDKLYPFSALTLDDKHNVEAIVTRYNKLAPYDQQKVLSHEDIEKSQVQMKNLERAKWIKVSLIIVSGLLAIIVVGRIIRRRMKQEA</sequence>
<dbReference type="InterPro" id="IPR001330">
    <property type="entry name" value="Prenyltrans"/>
</dbReference>
<proteinExistence type="predicted"/>
<dbReference type="GO" id="GO:0003824">
    <property type="term" value="F:catalytic activity"/>
    <property type="evidence" value="ECO:0007669"/>
    <property type="project" value="InterPro"/>
</dbReference>
<reference evidence="5" key="1">
    <citation type="journal article" date="2014" name="Int. J. Syst. Evol. Microbiol.">
        <title>Complete genome sequence of Corynebacterium casei LMG S-19264T (=DSM 44701T), isolated from a smear-ripened cheese.</title>
        <authorList>
            <consortium name="US DOE Joint Genome Institute (JGI-PGF)"/>
            <person name="Walter F."/>
            <person name="Albersmeier A."/>
            <person name="Kalinowski J."/>
            <person name="Ruckert C."/>
        </authorList>
    </citation>
    <scope>NUCLEOTIDE SEQUENCE</scope>
    <source>
        <strain evidence="5">CGMCC 1.15760</strain>
    </source>
</reference>
<feature type="signal peptide" evidence="3">
    <location>
        <begin position="1"/>
        <end position="27"/>
    </location>
</feature>
<dbReference type="InterPro" id="IPR008930">
    <property type="entry name" value="Terpenoid_cyclase/PrenylTrfase"/>
</dbReference>
<evidence type="ECO:0000313" key="5">
    <source>
        <dbReference type="EMBL" id="GGG12271.1"/>
    </source>
</evidence>